<feature type="compositionally biased region" description="Polar residues" evidence="1">
    <location>
        <begin position="203"/>
        <end position="213"/>
    </location>
</feature>
<feature type="region of interest" description="Disordered" evidence="1">
    <location>
        <begin position="459"/>
        <end position="517"/>
    </location>
</feature>
<feature type="region of interest" description="Disordered" evidence="1">
    <location>
        <begin position="116"/>
        <end position="244"/>
    </location>
</feature>
<accession>A0AA38PDG1</accession>
<evidence type="ECO:0000313" key="3">
    <source>
        <dbReference type="Proteomes" id="UP001163846"/>
    </source>
</evidence>
<feature type="compositionally biased region" description="Low complexity" evidence="1">
    <location>
        <begin position="272"/>
        <end position="285"/>
    </location>
</feature>
<evidence type="ECO:0000313" key="2">
    <source>
        <dbReference type="EMBL" id="KAJ3840546.1"/>
    </source>
</evidence>
<name>A0AA38PDG1_9AGAR</name>
<comment type="caution">
    <text evidence="2">The sequence shown here is derived from an EMBL/GenBank/DDBJ whole genome shotgun (WGS) entry which is preliminary data.</text>
</comment>
<sequence>MAYSIQLKPGSDTFELMGTLILPEITVLKSLSFNHNFGPMQSPEVHNNTKSTILQTPDEVSATLGPFTNAPVLLPSAPVLVNADARTAPDGSTELASLIATGKDKIGIRAYFKPRTRSHSSLRKRATRTRVSPQVSTAASLLEKANLPTGPPRKNHNTASPVSKRPADSSQTLRDSGDANIASVSRGREFPLSKDSGNERAESSGSYGSSNWQEIRGRASSPEVNTIPATGTNANGAAQHQQSASAEVDLVDALASAFASNADNNDLDEFDGSSFGGSDSDSVVEIPRRSSRRRAPIIRVPQIPASPALNRLRQEWTTKEASVPPSEKALEEYLEVEHIPVHLPLGVSIAPGNDSEYVDPDTEVSLDYDASADVNEAREKQQQLKRESAPKVLSHNLRFLKQRNKQTSARGFQAPNVVPQYNVTPVPSTTAFLQRVETMCGEQALDLFQNELRNWEHMPKPRKLRSRLPAERSHRNSKETTPAASSDIDEVPGRKTRSRRAQIENDSRTRKRVKFSEESSAVSTATTGILNENAEDASGESRFDAVFCGELLQKLIKGKVQIAAQELQSLLSFLEDPFLVYMANKFQNGEDLPLSASISQAYDSIWRALRYIGQSSSGTLGISEGIEDMIRGEAQRIMSIGV</sequence>
<dbReference type="EMBL" id="MU806074">
    <property type="protein sequence ID" value="KAJ3840546.1"/>
    <property type="molecule type" value="Genomic_DNA"/>
</dbReference>
<protein>
    <submittedName>
        <fullName evidence="2">Uncharacterized protein</fullName>
    </submittedName>
</protein>
<dbReference type="AlphaFoldDB" id="A0AA38PDG1"/>
<feature type="region of interest" description="Disordered" evidence="1">
    <location>
        <begin position="269"/>
        <end position="288"/>
    </location>
</feature>
<feature type="compositionally biased region" description="Basic residues" evidence="1">
    <location>
        <begin position="116"/>
        <end position="128"/>
    </location>
</feature>
<feature type="compositionally biased region" description="Basic and acidic residues" evidence="1">
    <location>
        <begin position="468"/>
        <end position="478"/>
    </location>
</feature>
<keyword evidence="3" id="KW-1185">Reference proteome</keyword>
<dbReference type="Proteomes" id="UP001163846">
    <property type="component" value="Unassembled WGS sequence"/>
</dbReference>
<feature type="compositionally biased region" description="Polar residues" evidence="1">
    <location>
        <begin position="222"/>
        <end position="244"/>
    </location>
</feature>
<reference evidence="2" key="1">
    <citation type="submission" date="2022-08" db="EMBL/GenBank/DDBJ databases">
        <authorList>
            <consortium name="DOE Joint Genome Institute"/>
            <person name="Min B."/>
            <person name="Riley R."/>
            <person name="Sierra-Patev S."/>
            <person name="Naranjo-Ortiz M."/>
            <person name="Looney B."/>
            <person name="Konkel Z."/>
            <person name="Slot J.C."/>
            <person name="Sakamoto Y."/>
            <person name="Steenwyk J.L."/>
            <person name="Rokas A."/>
            <person name="Carro J."/>
            <person name="Camarero S."/>
            <person name="Ferreira P."/>
            <person name="Molpeceres G."/>
            <person name="Ruiz-Duenas F.J."/>
            <person name="Serrano A."/>
            <person name="Henrissat B."/>
            <person name="Drula E."/>
            <person name="Hughes K.W."/>
            <person name="Mata J.L."/>
            <person name="Ishikawa N.K."/>
            <person name="Vargas-Isla R."/>
            <person name="Ushijima S."/>
            <person name="Smith C.A."/>
            <person name="Ahrendt S."/>
            <person name="Andreopoulos W."/>
            <person name="He G."/>
            <person name="Labutti K."/>
            <person name="Lipzen A."/>
            <person name="Ng V."/>
            <person name="Sandor L."/>
            <person name="Barry K."/>
            <person name="Martinez A.T."/>
            <person name="Xiao Y."/>
            <person name="Gibbons J.G."/>
            <person name="Terashima K."/>
            <person name="Hibbett D.S."/>
            <person name="Grigoriev I.V."/>
        </authorList>
    </citation>
    <scope>NUCLEOTIDE SEQUENCE</scope>
    <source>
        <strain evidence="2">TFB9207</strain>
    </source>
</reference>
<gene>
    <name evidence="2" type="ORF">F5878DRAFT_64882</name>
</gene>
<proteinExistence type="predicted"/>
<evidence type="ECO:0000256" key="1">
    <source>
        <dbReference type="SAM" id="MobiDB-lite"/>
    </source>
</evidence>
<feature type="compositionally biased region" description="Basic and acidic residues" evidence="1">
    <location>
        <begin position="186"/>
        <end position="202"/>
    </location>
</feature>
<feature type="compositionally biased region" description="Polar residues" evidence="1">
    <location>
        <begin position="129"/>
        <end position="139"/>
    </location>
</feature>
<organism evidence="2 3">
    <name type="scientific">Lentinula raphanica</name>
    <dbReference type="NCBI Taxonomy" id="153919"/>
    <lineage>
        <taxon>Eukaryota</taxon>
        <taxon>Fungi</taxon>
        <taxon>Dikarya</taxon>
        <taxon>Basidiomycota</taxon>
        <taxon>Agaricomycotina</taxon>
        <taxon>Agaricomycetes</taxon>
        <taxon>Agaricomycetidae</taxon>
        <taxon>Agaricales</taxon>
        <taxon>Marasmiineae</taxon>
        <taxon>Omphalotaceae</taxon>
        <taxon>Lentinula</taxon>
    </lineage>
</organism>